<dbReference type="GO" id="GO:0015768">
    <property type="term" value="P:maltose transport"/>
    <property type="evidence" value="ECO:0007669"/>
    <property type="project" value="TreeGrafter"/>
</dbReference>
<evidence type="ECO:0000256" key="1">
    <source>
        <dbReference type="ARBA" id="ARBA00008520"/>
    </source>
</evidence>
<protein>
    <recommendedName>
        <fullName evidence="5">Maltodextrin-binding protein</fullName>
    </recommendedName>
</protein>
<dbReference type="CDD" id="cd14750">
    <property type="entry name" value="PBP2_TMBP"/>
    <property type="match status" value="1"/>
</dbReference>
<dbReference type="PANTHER" id="PTHR30061">
    <property type="entry name" value="MALTOSE-BINDING PERIPLASMIC PROTEIN"/>
    <property type="match status" value="1"/>
</dbReference>
<evidence type="ECO:0000256" key="4">
    <source>
        <dbReference type="ARBA" id="ARBA00022729"/>
    </source>
</evidence>
<organism evidence="6 7">
    <name type="scientific">Thermoactinomyces daqus</name>
    <dbReference type="NCBI Taxonomy" id="1329516"/>
    <lineage>
        <taxon>Bacteria</taxon>
        <taxon>Bacillati</taxon>
        <taxon>Bacillota</taxon>
        <taxon>Bacilli</taxon>
        <taxon>Bacillales</taxon>
        <taxon>Thermoactinomycetaceae</taxon>
        <taxon>Thermoactinomyces</taxon>
    </lineage>
</organism>
<dbReference type="Proteomes" id="UP000530514">
    <property type="component" value="Unassembled WGS sequence"/>
</dbReference>
<reference evidence="6 7" key="1">
    <citation type="submission" date="2020-07" db="EMBL/GenBank/DDBJ databases">
        <authorList>
            <person name="Feng H."/>
        </authorList>
    </citation>
    <scope>NUCLEOTIDE SEQUENCE [LARGE SCALE GENOMIC DNA]</scope>
    <source>
        <strain evidence="7">s-11</strain>
    </source>
</reference>
<dbReference type="AlphaFoldDB" id="A0A7W1XBV0"/>
<dbReference type="PROSITE" id="PS51257">
    <property type="entry name" value="PROKAR_LIPOPROTEIN"/>
    <property type="match status" value="1"/>
</dbReference>
<dbReference type="InterPro" id="IPR006060">
    <property type="entry name" value="Maltose/Cyclodextrin-bd"/>
</dbReference>
<comment type="subcellular location">
    <subcellularLocation>
        <location evidence="5">Cell membrane</location>
        <topology evidence="5">Lipid-anchor</topology>
    </subcellularLocation>
</comment>
<proteinExistence type="inferred from homology"/>
<comment type="caution">
    <text evidence="6">The sequence shown here is derived from an EMBL/GenBank/DDBJ whole genome shotgun (WGS) entry which is preliminary data.</text>
</comment>
<keyword evidence="4 5" id="KW-0732">Signal</keyword>
<evidence type="ECO:0000256" key="3">
    <source>
        <dbReference type="ARBA" id="ARBA00022597"/>
    </source>
</evidence>
<dbReference type="Pfam" id="PF01547">
    <property type="entry name" value="SBP_bac_1"/>
    <property type="match status" value="1"/>
</dbReference>
<accession>A0A7W1XBV0</accession>
<evidence type="ECO:0000256" key="2">
    <source>
        <dbReference type="ARBA" id="ARBA00022448"/>
    </source>
</evidence>
<evidence type="ECO:0000313" key="6">
    <source>
        <dbReference type="EMBL" id="MBA4543682.1"/>
    </source>
</evidence>
<dbReference type="Gene3D" id="3.40.190.10">
    <property type="entry name" value="Periplasmic binding protein-like II"/>
    <property type="match status" value="2"/>
</dbReference>
<name>A0A7W1XBV0_9BACL</name>
<keyword evidence="2 5" id="KW-0813">Transport</keyword>
<evidence type="ECO:0000313" key="7">
    <source>
        <dbReference type="Proteomes" id="UP000530514"/>
    </source>
</evidence>
<dbReference type="GO" id="GO:0055052">
    <property type="term" value="C:ATP-binding cassette (ABC) transporter complex, substrate-binding subunit-containing"/>
    <property type="evidence" value="ECO:0007669"/>
    <property type="project" value="TreeGrafter"/>
</dbReference>
<dbReference type="RefSeq" id="WP_033099076.1">
    <property type="nucleotide sequence ID" value="NZ_JACEIP010000019.1"/>
</dbReference>
<feature type="chain" id="PRO_5039753707" description="Maltodextrin-binding protein" evidence="5">
    <location>
        <begin position="25"/>
        <end position="426"/>
    </location>
</feature>
<sequence length="426" mass="46974">MKNWKKWIAAGLPFLMAFSLTACSQDEAGGGQGKGDVVTITWARGKDETQESKKLVEAFEKAHPNIKINIKDMPTDTGQYHDQMVTMLSASSSEIDVFNADVIWPAEFAKAGYLEPLDRYIDHDQIDLGKYIPGAVQAGKVDGQQYALPKYIDAGLLFYRKDLIPSPPKTWDDLIKLAKETKGKGGTQFGYLMQAKQYEGLVCNFIEFAGAYGGRILDDKGNVVINSPGTIKGLEKLIEITQSDFVPKNISTFTEVETHTSFTQGQAPLARNWPYMYNLVQDKSQSKVVDKVGVAPLPAGDHGSVAALGGWMMGINKFSKHKKEAWEFVKFMSGPEGQKISAIYGGKTPTYLPTFDDPEVQKAYPLFGDKNYVQGVSAAIPRPISPDYPKISDVIQIEVSKAVTGKETAEQAVKNMDTQLKQLLHQ</sequence>
<comment type="similarity">
    <text evidence="1 5">Belongs to the bacterial solute-binding protein 1 family.</text>
</comment>
<feature type="signal peptide" evidence="5">
    <location>
        <begin position="1"/>
        <end position="24"/>
    </location>
</feature>
<gene>
    <name evidence="6" type="ORF">H1164_12360</name>
</gene>
<dbReference type="SUPFAM" id="SSF53850">
    <property type="entry name" value="Periplasmic binding protein-like II"/>
    <property type="match status" value="1"/>
</dbReference>
<keyword evidence="7" id="KW-1185">Reference proteome</keyword>
<keyword evidence="5" id="KW-0449">Lipoprotein</keyword>
<dbReference type="GO" id="GO:1901982">
    <property type="term" value="F:maltose binding"/>
    <property type="evidence" value="ECO:0007669"/>
    <property type="project" value="TreeGrafter"/>
</dbReference>
<dbReference type="InterPro" id="IPR006059">
    <property type="entry name" value="SBP"/>
</dbReference>
<dbReference type="GO" id="GO:0015144">
    <property type="term" value="F:carbohydrate transmembrane transporter activity"/>
    <property type="evidence" value="ECO:0007669"/>
    <property type="project" value="InterPro"/>
</dbReference>
<dbReference type="OrthoDB" id="9808332at2"/>
<keyword evidence="5" id="KW-1003">Cell membrane</keyword>
<dbReference type="GO" id="GO:0042956">
    <property type="term" value="P:maltodextrin transmembrane transport"/>
    <property type="evidence" value="ECO:0007669"/>
    <property type="project" value="TreeGrafter"/>
</dbReference>
<keyword evidence="5" id="KW-0472">Membrane</keyword>
<dbReference type="EMBL" id="JACEIP010000019">
    <property type="protein sequence ID" value="MBA4543682.1"/>
    <property type="molecule type" value="Genomic_DNA"/>
</dbReference>
<evidence type="ECO:0000256" key="5">
    <source>
        <dbReference type="RuleBase" id="RU365005"/>
    </source>
</evidence>
<dbReference type="PRINTS" id="PR00181">
    <property type="entry name" value="MALTOSEBP"/>
</dbReference>
<keyword evidence="3 5" id="KW-0762">Sugar transport</keyword>
<dbReference type="PANTHER" id="PTHR30061:SF50">
    <property type="entry name" value="MALTOSE_MALTODEXTRIN-BINDING PERIPLASMIC PROTEIN"/>
    <property type="match status" value="1"/>
</dbReference>